<evidence type="ECO:0000256" key="13">
    <source>
        <dbReference type="ARBA" id="ARBA00049902"/>
    </source>
</evidence>
<keyword evidence="11" id="KW-0961">Cell wall biogenesis/degradation</keyword>
<feature type="compositionally biased region" description="Pro residues" evidence="14">
    <location>
        <begin position="756"/>
        <end position="768"/>
    </location>
</feature>
<dbReference type="GO" id="GO:0008955">
    <property type="term" value="F:peptidoglycan glycosyltransferase activity"/>
    <property type="evidence" value="ECO:0007669"/>
    <property type="project" value="UniProtKB-EC"/>
</dbReference>
<keyword evidence="9" id="KW-0573">Peptidoglycan synthesis</keyword>
<dbReference type="STRING" id="571915.CMUST_14760"/>
<evidence type="ECO:0000259" key="16">
    <source>
        <dbReference type="Pfam" id="PF00905"/>
    </source>
</evidence>
<dbReference type="GO" id="GO:0009252">
    <property type="term" value="P:peptidoglycan biosynthetic process"/>
    <property type="evidence" value="ECO:0007669"/>
    <property type="project" value="UniProtKB-KW"/>
</dbReference>
<reference evidence="19" key="2">
    <citation type="submission" date="2015-05" db="EMBL/GenBank/DDBJ databases">
        <title>Complete genome sequence of Corynebacterium mustelae DSM 45274, isolated from various tissues of a male ferret with lethal sepsis.</title>
        <authorList>
            <person name="Ruckert C."/>
            <person name="Albersmeier A."/>
            <person name="Winkler A."/>
            <person name="Tauch A."/>
        </authorList>
    </citation>
    <scope>NUCLEOTIDE SEQUENCE [LARGE SCALE GENOMIC DNA]</scope>
    <source>
        <strain evidence="19">DSM 45274</strain>
    </source>
</reference>
<evidence type="ECO:0000259" key="17">
    <source>
        <dbReference type="Pfam" id="PF00912"/>
    </source>
</evidence>
<organism evidence="18 19">
    <name type="scientific">Corynebacterium mustelae</name>
    <dbReference type="NCBI Taxonomy" id="571915"/>
    <lineage>
        <taxon>Bacteria</taxon>
        <taxon>Bacillati</taxon>
        <taxon>Actinomycetota</taxon>
        <taxon>Actinomycetes</taxon>
        <taxon>Mycobacteriales</taxon>
        <taxon>Corynebacteriaceae</taxon>
        <taxon>Corynebacterium</taxon>
    </lineage>
</organism>
<keyword evidence="7" id="KW-0378">Hydrolase</keyword>
<evidence type="ECO:0000256" key="7">
    <source>
        <dbReference type="ARBA" id="ARBA00022801"/>
    </source>
</evidence>
<evidence type="ECO:0000256" key="8">
    <source>
        <dbReference type="ARBA" id="ARBA00022960"/>
    </source>
</evidence>
<evidence type="ECO:0000256" key="14">
    <source>
        <dbReference type="SAM" id="MobiDB-lite"/>
    </source>
</evidence>
<dbReference type="KEGG" id="cmv:CMUST_14760"/>
<dbReference type="Gene3D" id="3.40.710.10">
    <property type="entry name" value="DD-peptidase/beta-lactamase superfamily"/>
    <property type="match status" value="1"/>
</dbReference>
<reference evidence="18 19" key="1">
    <citation type="journal article" date="2015" name="Genome Announc.">
        <title>Complete Genome Sequence of the Type Strain Corynebacterium mustelae DSM 45274, Isolated from Various Tissues of a Male Ferret with Lethal Sepsis.</title>
        <authorList>
            <person name="Ruckert C."/>
            <person name="Eimer J."/>
            <person name="Winkler A."/>
            <person name="Tauch A."/>
        </authorList>
    </citation>
    <scope>NUCLEOTIDE SEQUENCE [LARGE SCALE GENOMIC DNA]</scope>
    <source>
        <strain evidence="18 19">DSM 45274</strain>
    </source>
</reference>
<dbReference type="FunFam" id="1.10.3810.10:FF:000001">
    <property type="entry name" value="Penicillin-binding protein 1A"/>
    <property type="match status" value="1"/>
</dbReference>
<dbReference type="InterPro" id="IPR001460">
    <property type="entry name" value="PCN-bd_Tpept"/>
</dbReference>
<evidence type="ECO:0000256" key="1">
    <source>
        <dbReference type="ARBA" id="ARBA00007090"/>
    </source>
</evidence>
<evidence type="ECO:0000256" key="2">
    <source>
        <dbReference type="ARBA" id="ARBA00007739"/>
    </source>
</evidence>
<evidence type="ECO:0000256" key="9">
    <source>
        <dbReference type="ARBA" id="ARBA00022984"/>
    </source>
</evidence>
<evidence type="ECO:0000256" key="15">
    <source>
        <dbReference type="SAM" id="Phobius"/>
    </source>
</evidence>
<dbReference type="Proteomes" id="UP000035199">
    <property type="component" value="Chromosome"/>
</dbReference>
<evidence type="ECO:0000313" key="19">
    <source>
        <dbReference type="Proteomes" id="UP000035199"/>
    </source>
</evidence>
<dbReference type="GO" id="GO:0008360">
    <property type="term" value="P:regulation of cell shape"/>
    <property type="evidence" value="ECO:0007669"/>
    <property type="project" value="UniProtKB-KW"/>
</dbReference>
<dbReference type="PANTHER" id="PTHR32282:SF33">
    <property type="entry name" value="PEPTIDOGLYCAN GLYCOSYLTRANSFERASE"/>
    <property type="match status" value="1"/>
</dbReference>
<comment type="similarity">
    <text evidence="2">In the N-terminal section; belongs to the glycosyltransferase 51 family.</text>
</comment>
<comment type="catalytic activity">
    <reaction evidence="12">
        <text>Preferential cleavage: (Ac)2-L-Lys-D-Ala-|-D-Ala. Also transpeptidation of peptidyl-alanyl moieties that are N-acyl substituents of D-alanine.</text>
        <dbReference type="EC" id="3.4.16.4"/>
    </reaction>
</comment>
<dbReference type="Pfam" id="PF00905">
    <property type="entry name" value="Transpeptidase"/>
    <property type="match status" value="1"/>
</dbReference>
<dbReference type="EMBL" id="CP011542">
    <property type="protein sequence ID" value="AKK07245.1"/>
    <property type="molecule type" value="Genomic_DNA"/>
</dbReference>
<dbReference type="GO" id="GO:0008658">
    <property type="term" value="F:penicillin binding"/>
    <property type="evidence" value="ECO:0007669"/>
    <property type="project" value="InterPro"/>
</dbReference>
<accession>A0A0G3H3C3</accession>
<dbReference type="SUPFAM" id="SSF53955">
    <property type="entry name" value="Lysozyme-like"/>
    <property type="match status" value="1"/>
</dbReference>
<dbReference type="AlphaFoldDB" id="A0A0G3H3C3"/>
<comment type="similarity">
    <text evidence="1">In the C-terminal section; belongs to the transpeptidase family.</text>
</comment>
<evidence type="ECO:0000256" key="10">
    <source>
        <dbReference type="ARBA" id="ARBA00023268"/>
    </source>
</evidence>
<sequence>MPLWKPLSRIAGATIVAGVVGAIALSPLAALGGIAIARTNETMQSNIQDLAVGATPGVTTITDKDGVPFAWLYDQRRYELTGDQINQSMKDAIVAIEDRRFYDHHGVDIQGNIRAVATNFLAGGVEQGASTINQQYVKNYLLLVTAKTDEERQAAIETSIPRKLREMRMASAVDDLLSKDEVLTRYLNLIPFGNNAYGIEAAAQTYFGIPAKDLNVPQSAMLAGMVQSSSYLNPYTNEEGVLDRRNTVLNAMVAAGTLSEEDAISFSQQPLGVLEKPATLPNGCIATGNRGFFCDYVLNFLKEKGLSQEDLHKGSYTITTTLDSKVQDAAHNAVASHVSSQTPGVAEVFNVVEPGKDSRRVLAMTSSRDYGLELESGQTVLPQPTSLVGNGAGSVFKIFTAAVALEQGYGLDTQFDVPKRIDVSGMGVGGAVGCPPGKYCVENVGPYAPRMSMRELLAQSPNTTFIKMIEEVTVPAVVDLSVKLGLRSYEKPGSYDGEQSIAEFIKTNNLGSYTLGPTAVNPLELSNVAASIASGGVWCEPSPIVEVRDNKGREVFINTPACEQALNEDVAYALAAGMSDDIIRGTGAGAAGSYGWSAPLAAKTGTTESHQSAAFLAFNDRFAGATYIYNDGTTISPLCTGPVQQCSYGSLFGGFEPARTWFQAASAVGAFNGALPSAKSEFNQGRRSELTEKYFGRSAGDVEKELEKDGYDVVQQIVAGNGTAKGTVVRVVADLPLKPGAKVVLHVSDGTSFSPDPAPAPAPTPAPAPDQFEQDIASLAEELLSLFGGN</sequence>
<evidence type="ECO:0000256" key="3">
    <source>
        <dbReference type="ARBA" id="ARBA00022645"/>
    </source>
</evidence>
<dbReference type="RefSeq" id="WP_047263112.1">
    <property type="nucleotide sequence ID" value="NZ_CP011542.1"/>
</dbReference>
<dbReference type="GO" id="GO:0006508">
    <property type="term" value="P:proteolysis"/>
    <property type="evidence" value="ECO:0007669"/>
    <property type="project" value="UniProtKB-KW"/>
</dbReference>
<dbReference type="InterPro" id="IPR050396">
    <property type="entry name" value="Glycosyltr_51/Transpeptidase"/>
</dbReference>
<keyword evidence="10" id="KW-0511">Multifunctional enzyme</keyword>
<protein>
    <submittedName>
        <fullName evidence="18">Membrane carboxypeptidase (Penicillin-binding protein)</fullName>
    </submittedName>
</protein>
<evidence type="ECO:0000256" key="12">
    <source>
        <dbReference type="ARBA" id="ARBA00034000"/>
    </source>
</evidence>
<evidence type="ECO:0000256" key="11">
    <source>
        <dbReference type="ARBA" id="ARBA00023316"/>
    </source>
</evidence>
<dbReference type="GO" id="GO:0030288">
    <property type="term" value="C:outer membrane-bounded periplasmic space"/>
    <property type="evidence" value="ECO:0007669"/>
    <property type="project" value="TreeGrafter"/>
</dbReference>
<proteinExistence type="inferred from homology"/>
<dbReference type="SUPFAM" id="SSF56601">
    <property type="entry name" value="beta-lactamase/transpeptidase-like"/>
    <property type="match status" value="1"/>
</dbReference>
<evidence type="ECO:0000313" key="18">
    <source>
        <dbReference type="EMBL" id="AKK07245.1"/>
    </source>
</evidence>
<dbReference type="InterPro" id="IPR012338">
    <property type="entry name" value="Beta-lactam/transpept-like"/>
</dbReference>
<keyword evidence="3 18" id="KW-0121">Carboxypeptidase</keyword>
<evidence type="ECO:0000256" key="6">
    <source>
        <dbReference type="ARBA" id="ARBA00022679"/>
    </source>
</evidence>
<keyword evidence="15" id="KW-1133">Transmembrane helix</keyword>
<dbReference type="PANTHER" id="PTHR32282">
    <property type="entry name" value="BINDING PROTEIN TRANSPEPTIDASE, PUTATIVE-RELATED"/>
    <property type="match status" value="1"/>
</dbReference>
<gene>
    <name evidence="18" type="ORF">CMUST_14760</name>
</gene>
<dbReference type="Pfam" id="PF00912">
    <property type="entry name" value="Transgly"/>
    <property type="match status" value="1"/>
</dbReference>
<dbReference type="InterPro" id="IPR023346">
    <property type="entry name" value="Lysozyme-like_dom_sf"/>
</dbReference>
<dbReference type="PATRIC" id="fig|571915.4.peg.3171"/>
<dbReference type="GO" id="GO:0071555">
    <property type="term" value="P:cell wall organization"/>
    <property type="evidence" value="ECO:0007669"/>
    <property type="project" value="UniProtKB-KW"/>
</dbReference>
<keyword evidence="6" id="KW-0808">Transferase</keyword>
<feature type="transmembrane region" description="Helical" evidence="15">
    <location>
        <begin position="12"/>
        <end position="37"/>
    </location>
</feature>
<comment type="catalytic activity">
    <reaction evidence="13">
        <text>[GlcNAc-(1-&gt;4)-Mur2Ac(oyl-L-Ala-gamma-D-Glu-L-Lys-D-Ala-D-Ala)](n)-di-trans,octa-cis-undecaprenyl diphosphate + beta-D-GlcNAc-(1-&gt;4)-Mur2Ac(oyl-L-Ala-gamma-D-Glu-L-Lys-D-Ala-D-Ala)-di-trans,octa-cis-undecaprenyl diphosphate = [GlcNAc-(1-&gt;4)-Mur2Ac(oyl-L-Ala-gamma-D-Glu-L-Lys-D-Ala-D-Ala)](n+1)-di-trans,octa-cis-undecaprenyl diphosphate + di-trans,octa-cis-undecaprenyl diphosphate + H(+)</text>
        <dbReference type="Rhea" id="RHEA:23708"/>
        <dbReference type="Rhea" id="RHEA-COMP:9602"/>
        <dbReference type="Rhea" id="RHEA-COMP:9603"/>
        <dbReference type="ChEBI" id="CHEBI:15378"/>
        <dbReference type="ChEBI" id="CHEBI:58405"/>
        <dbReference type="ChEBI" id="CHEBI:60033"/>
        <dbReference type="ChEBI" id="CHEBI:78435"/>
        <dbReference type="EC" id="2.4.99.28"/>
    </reaction>
</comment>
<keyword evidence="4" id="KW-0645">Protease</keyword>
<dbReference type="Gene3D" id="1.10.3810.10">
    <property type="entry name" value="Biosynthetic peptidoglycan transglycosylase-like"/>
    <property type="match status" value="1"/>
</dbReference>
<feature type="region of interest" description="Disordered" evidence="14">
    <location>
        <begin position="748"/>
        <end position="770"/>
    </location>
</feature>
<dbReference type="GO" id="GO:0009002">
    <property type="term" value="F:serine-type D-Ala-D-Ala carboxypeptidase activity"/>
    <property type="evidence" value="ECO:0007669"/>
    <property type="project" value="UniProtKB-EC"/>
</dbReference>
<dbReference type="InterPro" id="IPR036950">
    <property type="entry name" value="PBP_transglycosylase"/>
</dbReference>
<keyword evidence="15" id="KW-0812">Transmembrane</keyword>
<keyword evidence="5" id="KW-0328">Glycosyltransferase</keyword>
<feature type="domain" description="Penicillin-binding protein transpeptidase" evidence="16">
    <location>
        <begin position="360"/>
        <end position="609"/>
    </location>
</feature>
<evidence type="ECO:0000256" key="5">
    <source>
        <dbReference type="ARBA" id="ARBA00022676"/>
    </source>
</evidence>
<dbReference type="InterPro" id="IPR001264">
    <property type="entry name" value="Glyco_trans_51"/>
</dbReference>
<evidence type="ECO:0000256" key="4">
    <source>
        <dbReference type="ARBA" id="ARBA00022670"/>
    </source>
</evidence>
<name>A0A0G3H3C3_9CORY</name>
<keyword evidence="8" id="KW-0133">Cell shape</keyword>
<feature type="domain" description="Glycosyl transferase family 51" evidence="17">
    <location>
        <begin position="70"/>
        <end position="252"/>
    </location>
</feature>
<dbReference type="OrthoDB" id="9766909at2"/>
<keyword evidence="15" id="KW-0472">Membrane</keyword>
<keyword evidence="19" id="KW-1185">Reference proteome</keyword>